<dbReference type="Gene3D" id="3.40.50.300">
    <property type="entry name" value="P-loop containing nucleotide triphosphate hydrolases"/>
    <property type="match status" value="1"/>
</dbReference>
<dbReference type="Pfam" id="PF24975">
    <property type="entry name" value="UBA_Rad5"/>
    <property type="match status" value="1"/>
</dbReference>
<dbReference type="Gene3D" id="3.30.40.10">
    <property type="entry name" value="Zinc/RING finger domain, C3HC4 (zinc finger)"/>
    <property type="match status" value="1"/>
</dbReference>
<dbReference type="PROSITE" id="PS51192">
    <property type="entry name" value="HELICASE_ATP_BIND_1"/>
    <property type="match status" value="1"/>
</dbReference>
<dbReference type="GO" id="GO:0005524">
    <property type="term" value="F:ATP binding"/>
    <property type="evidence" value="ECO:0007669"/>
    <property type="project" value="UniProtKB-KW"/>
</dbReference>
<accession>A0A420HI44</accession>
<dbReference type="GO" id="GO:0005634">
    <property type="term" value="C:nucleus"/>
    <property type="evidence" value="ECO:0007669"/>
    <property type="project" value="UniProtKB-SubCell"/>
</dbReference>
<dbReference type="SMART" id="SM00487">
    <property type="entry name" value="DEXDc"/>
    <property type="match status" value="1"/>
</dbReference>
<keyword evidence="11" id="KW-0234">DNA repair</keyword>
<feature type="compositionally biased region" description="Low complexity" evidence="14">
    <location>
        <begin position="372"/>
        <end position="385"/>
    </location>
</feature>
<dbReference type="Pfam" id="PF00176">
    <property type="entry name" value="SNF2-rel_dom"/>
    <property type="match status" value="1"/>
</dbReference>
<evidence type="ECO:0000256" key="1">
    <source>
        <dbReference type="ARBA" id="ARBA00004123"/>
    </source>
</evidence>
<comment type="similarity">
    <text evidence="2">Belongs to the SNF2/RAD54 helicase family.</text>
</comment>
<comment type="caution">
    <text evidence="18">The sequence shown here is derived from an EMBL/GenBank/DDBJ whole genome shotgun (WGS) entry which is preliminary data.</text>
</comment>
<evidence type="ECO:0000256" key="12">
    <source>
        <dbReference type="ARBA" id="ARBA00023242"/>
    </source>
</evidence>
<feature type="compositionally biased region" description="Acidic residues" evidence="14">
    <location>
        <begin position="386"/>
        <end position="396"/>
    </location>
</feature>
<dbReference type="SUPFAM" id="SSF57850">
    <property type="entry name" value="RING/U-box"/>
    <property type="match status" value="1"/>
</dbReference>
<dbReference type="InterPro" id="IPR050628">
    <property type="entry name" value="SNF2_RAD54_helicase_TF"/>
</dbReference>
<dbReference type="InterPro" id="IPR014001">
    <property type="entry name" value="Helicase_ATP-bd"/>
</dbReference>
<organism evidence="18 19">
    <name type="scientific">Golovinomyces cichoracearum</name>
    <dbReference type="NCBI Taxonomy" id="62708"/>
    <lineage>
        <taxon>Eukaryota</taxon>
        <taxon>Fungi</taxon>
        <taxon>Dikarya</taxon>
        <taxon>Ascomycota</taxon>
        <taxon>Pezizomycotina</taxon>
        <taxon>Leotiomycetes</taxon>
        <taxon>Erysiphales</taxon>
        <taxon>Erysiphaceae</taxon>
        <taxon>Golovinomyces</taxon>
    </lineage>
</organism>
<dbReference type="InterPro" id="IPR018957">
    <property type="entry name" value="Znf_C3HC4_RING-type"/>
</dbReference>
<evidence type="ECO:0000256" key="10">
    <source>
        <dbReference type="ARBA" id="ARBA00022840"/>
    </source>
</evidence>
<keyword evidence="4" id="KW-0547">Nucleotide-binding</keyword>
<evidence type="ECO:0000313" key="19">
    <source>
        <dbReference type="Proteomes" id="UP000285405"/>
    </source>
</evidence>
<dbReference type="OrthoDB" id="2801544at2759"/>
<keyword evidence="12" id="KW-0539">Nucleus</keyword>
<dbReference type="Pfam" id="PF08797">
    <property type="entry name" value="HIRAN"/>
    <property type="match status" value="1"/>
</dbReference>
<dbReference type="SMART" id="SM00490">
    <property type="entry name" value="HELICc"/>
    <property type="match status" value="1"/>
</dbReference>
<dbReference type="GO" id="GO:0003676">
    <property type="term" value="F:nucleic acid binding"/>
    <property type="evidence" value="ECO:0007669"/>
    <property type="project" value="InterPro"/>
</dbReference>
<evidence type="ECO:0000256" key="2">
    <source>
        <dbReference type="ARBA" id="ARBA00007025"/>
    </source>
</evidence>
<dbReference type="AlphaFoldDB" id="A0A420HI44"/>
<dbReference type="GO" id="GO:0008094">
    <property type="term" value="F:ATP-dependent activity, acting on DNA"/>
    <property type="evidence" value="ECO:0007669"/>
    <property type="project" value="TreeGrafter"/>
</dbReference>
<evidence type="ECO:0000256" key="8">
    <source>
        <dbReference type="ARBA" id="ARBA00022806"/>
    </source>
</evidence>
<feature type="domain" description="RING-type" evidence="15">
    <location>
        <begin position="885"/>
        <end position="930"/>
    </location>
</feature>
<dbReference type="Proteomes" id="UP000285405">
    <property type="component" value="Unassembled WGS sequence"/>
</dbReference>
<dbReference type="InterPro" id="IPR001650">
    <property type="entry name" value="Helicase_C-like"/>
</dbReference>
<dbReference type="GO" id="GO:0006281">
    <property type="term" value="P:DNA repair"/>
    <property type="evidence" value="ECO:0007669"/>
    <property type="project" value="UniProtKB-KW"/>
</dbReference>
<dbReference type="CDD" id="cd18008">
    <property type="entry name" value="DEXDc_SHPRH-like"/>
    <property type="match status" value="1"/>
</dbReference>
<keyword evidence="7" id="KW-0378">Hydrolase</keyword>
<keyword evidence="6 13" id="KW-0863">Zinc-finger</keyword>
<dbReference type="GO" id="GO:0016818">
    <property type="term" value="F:hydrolase activity, acting on acid anhydrides, in phosphorus-containing anhydrides"/>
    <property type="evidence" value="ECO:0007669"/>
    <property type="project" value="InterPro"/>
</dbReference>
<evidence type="ECO:0000256" key="13">
    <source>
        <dbReference type="PROSITE-ProRule" id="PRU00175"/>
    </source>
</evidence>
<dbReference type="InterPro" id="IPR000330">
    <property type="entry name" value="SNF2_N"/>
</dbReference>
<evidence type="ECO:0000256" key="7">
    <source>
        <dbReference type="ARBA" id="ARBA00022801"/>
    </source>
</evidence>
<comment type="subcellular location">
    <subcellularLocation>
        <location evidence="1">Nucleus</location>
    </subcellularLocation>
</comment>
<evidence type="ECO:0000259" key="15">
    <source>
        <dbReference type="PROSITE" id="PS50089"/>
    </source>
</evidence>
<evidence type="ECO:0000259" key="17">
    <source>
        <dbReference type="PROSITE" id="PS51194"/>
    </source>
</evidence>
<dbReference type="InterPro" id="IPR049730">
    <property type="entry name" value="SNF2/RAD54-like_C"/>
</dbReference>
<evidence type="ECO:0000259" key="16">
    <source>
        <dbReference type="PROSITE" id="PS51192"/>
    </source>
</evidence>
<evidence type="ECO:0000256" key="4">
    <source>
        <dbReference type="ARBA" id="ARBA00022741"/>
    </source>
</evidence>
<dbReference type="Pfam" id="PF00271">
    <property type="entry name" value="Helicase_C"/>
    <property type="match status" value="1"/>
</dbReference>
<sequence length="1135" mass="127856">MYSSNPDRPPLKKRVRRDHSGGSTNDLNQNFNSDNLSSNSALSKSKFARTLQENSSNCNHVSLKSLDGCSTEVPIGFEQAAFEALVEENVTPKVLRILREASGGRLEKAVNLYYDGFCDNLSHSKPKTPNPFTKTSASEDIGNEAHGIREQKTKPIIPLQESIPESRYIGAFGCEGWVTRSGLSLLKHGDLVRIERQKITPPKSSNLKSKSGSSAIKVIPRPNSIASRRVDVLVRFTNSKGEEIGRIPQNHADWMSTLIDQKVCKFEGSCVYAPEKLRSGDTLFLQLRSYLLCTAFDDKITNLTENRTIGINEEKESFEEKQLRQKQTSLLRLFQEINLLPFQTPGTTKKDKYEGIIQAAEAADRHEKNKKISSNSNNESTSNQAEESEDGKELEQEQLDTLYKKAQSFDFHAPIAEPADSFAMNLRHYQKQALHWMISREQNSRNTTSNLSMHPLWEEYTWPTRDADGEKLPQFTSQERLYVNPYSGELSLKFPVQEQQCLGGILADEMGLGKTIEMMSLIHSHKSENLNNPNYTSSSSKKNFLGFPVRANNVIFAPWTTLVVAPMSLLSQWQGEAEAASKEATLKSMVYYGSDKSCNLQNICRDACATKIPNVIITSYGVILSEYNQIVARNGDKSSLGGLFSIKYFRVILDEAHHIKNRQSKSAKACYQIEAEHRWALTGTPIVNRLEDLFSLVRFLRVDPWSNFSFWRTFITTPYESKDFLRALDVVQTVLDPLVLRRTKDMKTPSGEALVPLPPKKVELISVELSKPEREVYDHILNRAKQSFEANLEAGTVLKAYTSIFAHVMRLRQSCCHPVLTRNLSIVADEEEAALATDAVSGLSDDMTLQSLIERFTAETSESTDSNIFGAYALQQIQDDAENECPICSEEPMIERVVTSCWHSTCKKCLLEYMNHQIEKGEKPRCVTCRESLDTRNLFEVVKEEDLDCGSPRYSLHRLGSTSSAKITILLSHLKRLKRDAPGTKSVVFSQFTSFLSLIEPVLSQASIPFMRLDGSMAQKTRAAVLSGFASSKDGIVLLLSLRAGGVGLNLTMAKRVYMMDPWWSFAVEAQAIDRVHRMGQTDEVKVYRFIVQNSVEERMLKIQDRKKFIASSLGMMNDAEKKLQRLEDIKELLS</sequence>
<feature type="domain" description="Helicase ATP-binding" evidence="16">
    <location>
        <begin position="495"/>
        <end position="703"/>
    </location>
</feature>
<dbReference type="PANTHER" id="PTHR45626">
    <property type="entry name" value="TRANSCRIPTION TERMINATION FACTOR 2-RELATED"/>
    <property type="match status" value="1"/>
</dbReference>
<dbReference type="CDD" id="cd18793">
    <property type="entry name" value="SF2_C_SNF"/>
    <property type="match status" value="1"/>
</dbReference>
<name>A0A420HI44_9PEZI</name>
<evidence type="ECO:0000256" key="11">
    <source>
        <dbReference type="ARBA" id="ARBA00023204"/>
    </source>
</evidence>
<keyword evidence="8" id="KW-0347">Helicase</keyword>
<keyword evidence="9" id="KW-0862">Zinc</keyword>
<dbReference type="InterPro" id="IPR014905">
    <property type="entry name" value="HIRAN"/>
</dbReference>
<dbReference type="InterPro" id="IPR001841">
    <property type="entry name" value="Znf_RING"/>
</dbReference>
<dbReference type="EMBL" id="MCBR01019182">
    <property type="protein sequence ID" value="RKF57136.1"/>
    <property type="molecule type" value="Genomic_DNA"/>
</dbReference>
<keyword evidence="10" id="KW-0067">ATP-binding</keyword>
<feature type="compositionally biased region" description="Low complexity" evidence="14">
    <location>
        <begin position="25"/>
        <end position="39"/>
    </location>
</feature>
<evidence type="ECO:0000256" key="5">
    <source>
        <dbReference type="ARBA" id="ARBA00022763"/>
    </source>
</evidence>
<dbReference type="InterPro" id="IPR027417">
    <property type="entry name" value="P-loop_NTPase"/>
</dbReference>
<reference evidence="18 19" key="1">
    <citation type="journal article" date="2018" name="BMC Genomics">
        <title>Comparative genome analyses reveal sequence features reflecting distinct modes of host-adaptation between dicot and monocot powdery mildew.</title>
        <authorList>
            <person name="Wu Y."/>
            <person name="Ma X."/>
            <person name="Pan Z."/>
            <person name="Kale S.D."/>
            <person name="Song Y."/>
            <person name="King H."/>
            <person name="Zhang Q."/>
            <person name="Presley C."/>
            <person name="Deng X."/>
            <person name="Wei C.I."/>
            <person name="Xiao S."/>
        </authorList>
    </citation>
    <scope>NUCLEOTIDE SEQUENCE [LARGE SCALE GENOMIC DNA]</scope>
    <source>
        <strain evidence="18">UCSC1</strain>
    </source>
</reference>
<evidence type="ECO:0000256" key="9">
    <source>
        <dbReference type="ARBA" id="ARBA00022833"/>
    </source>
</evidence>
<feature type="domain" description="Helicase C-terminal" evidence="17">
    <location>
        <begin position="969"/>
        <end position="1125"/>
    </location>
</feature>
<evidence type="ECO:0000313" key="18">
    <source>
        <dbReference type="EMBL" id="RKF57136.1"/>
    </source>
</evidence>
<feature type="region of interest" description="Disordered" evidence="14">
    <location>
        <begin position="1"/>
        <end position="39"/>
    </location>
</feature>
<dbReference type="GO" id="GO:0008270">
    <property type="term" value="F:zinc ion binding"/>
    <property type="evidence" value="ECO:0007669"/>
    <property type="project" value="UniProtKB-KW"/>
</dbReference>
<dbReference type="PROSITE" id="PS50089">
    <property type="entry name" value="ZF_RING_2"/>
    <property type="match status" value="1"/>
</dbReference>
<dbReference type="InterPro" id="IPR038718">
    <property type="entry name" value="SNF2-like_sf"/>
</dbReference>
<dbReference type="InterPro" id="IPR013083">
    <property type="entry name" value="Znf_RING/FYVE/PHD"/>
</dbReference>
<dbReference type="SMART" id="SM00184">
    <property type="entry name" value="RING"/>
    <property type="match status" value="1"/>
</dbReference>
<protein>
    <submittedName>
        <fullName evidence="18">DNA repair protein rad5</fullName>
    </submittedName>
</protein>
<evidence type="ECO:0000256" key="14">
    <source>
        <dbReference type="SAM" id="MobiDB-lite"/>
    </source>
</evidence>
<proteinExistence type="inferred from homology"/>
<dbReference type="PANTHER" id="PTHR45626:SF22">
    <property type="entry name" value="DNA REPAIR PROTEIN RAD5"/>
    <property type="match status" value="1"/>
</dbReference>
<dbReference type="PROSITE" id="PS51194">
    <property type="entry name" value="HELICASE_CTER"/>
    <property type="match status" value="1"/>
</dbReference>
<dbReference type="SMART" id="SM00910">
    <property type="entry name" value="HIRAN"/>
    <property type="match status" value="1"/>
</dbReference>
<gene>
    <name evidence="18" type="ORF">GcC1_191025</name>
</gene>
<dbReference type="GO" id="GO:0004386">
    <property type="term" value="F:helicase activity"/>
    <property type="evidence" value="ECO:0007669"/>
    <property type="project" value="UniProtKB-KW"/>
</dbReference>
<dbReference type="Pfam" id="PF00097">
    <property type="entry name" value="zf-C3HC4"/>
    <property type="match status" value="1"/>
</dbReference>
<dbReference type="SUPFAM" id="SSF52540">
    <property type="entry name" value="P-loop containing nucleoside triphosphate hydrolases"/>
    <property type="match status" value="2"/>
</dbReference>
<keyword evidence="5" id="KW-0227">DNA damage</keyword>
<feature type="region of interest" description="Disordered" evidence="14">
    <location>
        <begin position="364"/>
        <end position="396"/>
    </location>
</feature>
<evidence type="ECO:0000256" key="3">
    <source>
        <dbReference type="ARBA" id="ARBA00022723"/>
    </source>
</evidence>
<dbReference type="Gene3D" id="3.40.50.10810">
    <property type="entry name" value="Tandem AAA-ATPase domain"/>
    <property type="match status" value="1"/>
</dbReference>
<evidence type="ECO:0000256" key="6">
    <source>
        <dbReference type="ARBA" id="ARBA00022771"/>
    </source>
</evidence>
<keyword evidence="3" id="KW-0479">Metal-binding</keyword>